<sequence>MKNKITLIGILLLFIFSTPGIAADNQRSGDIPFPKEVRELIIQEMQALQQGMREIIPAIVSGNWSQLEKAGRQMRDSYIMKQKLTQEQKTALHATLPKTFKEVDKNFHRSAELLSKAAEQQDMEMVIFHYSKITAACVNCHSQHARHRFPALATTRQVTTAIMSECSSMRRLAVAMAGGDISDICGEPDDDNLIEEVY</sequence>
<dbReference type="SUPFAM" id="SSF47175">
    <property type="entry name" value="Cytochromes"/>
    <property type="match status" value="1"/>
</dbReference>
<dbReference type="EMBL" id="UOFX01000052">
    <property type="protein sequence ID" value="VAX09433.1"/>
    <property type="molecule type" value="Genomic_DNA"/>
</dbReference>
<protein>
    <recommendedName>
        <fullName evidence="2">Cytochrome c family protein</fullName>
    </recommendedName>
</protein>
<evidence type="ECO:0000313" key="1">
    <source>
        <dbReference type="EMBL" id="VAX09433.1"/>
    </source>
</evidence>
<dbReference type="Gene3D" id="1.20.120.10">
    <property type="entry name" value="Cytochrome c/b562"/>
    <property type="match status" value="1"/>
</dbReference>
<dbReference type="Pfam" id="PF01322">
    <property type="entry name" value="Cytochrom_C_2"/>
    <property type="match status" value="1"/>
</dbReference>
<reference evidence="1" key="1">
    <citation type="submission" date="2018-06" db="EMBL/GenBank/DDBJ databases">
        <authorList>
            <person name="Zhirakovskaya E."/>
        </authorList>
    </citation>
    <scope>NUCLEOTIDE SEQUENCE</scope>
</reference>
<evidence type="ECO:0008006" key="2">
    <source>
        <dbReference type="Google" id="ProtNLM"/>
    </source>
</evidence>
<gene>
    <name evidence="1" type="ORF">MNBD_GAMMA26-131</name>
</gene>
<accession>A0A3B1BBQ9</accession>
<dbReference type="AlphaFoldDB" id="A0A3B1BBQ9"/>
<dbReference type="InterPro" id="IPR010980">
    <property type="entry name" value="Cyt_c/b562"/>
</dbReference>
<dbReference type="GO" id="GO:0022900">
    <property type="term" value="P:electron transport chain"/>
    <property type="evidence" value="ECO:0007669"/>
    <property type="project" value="InterPro"/>
</dbReference>
<dbReference type="GO" id="GO:0020037">
    <property type="term" value="F:heme binding"/>
    <property type="evidence" value="ECO:0007669"/>
    <property type="project" value="InterPro"/>
</dbReference>
<organism evidence="1">
    <name type="scientific">hydrothermal vent metagenome</name>
    <dbReference type="NCBI Taxonomy" id="652676"/>
    <lineage>
        <taxon>unclassified sequences</taxon>
        <taxon>metagenomes</taxon>
        <taxon>ecological metagenomes</taxon>
    </lineage>
</organism>
<name>A0A3B1BBQ9_9ZZZZ</name>
<dbReference type="InterPro" id="IPR002321">
    <property type="entry name" value="Cyt_c_II"/>
</dbReference>
<dbReference type="GO" id="GO:0009055">
    <property type="term" value="F:electron transfer activity"/>
    <property type="evidence" value="ECO:0007669"/>
    <property type="project" value="InterPro"/>
</dbReference>
<proteinExistence type="predicted"/>
<dbReference type="GO" id="GO:0005506">
    <property type="term" value="F:iron ion binding"/>
    <property type="evidence" value="ECO:0007669"/>
    <property type="project" value="InterPro"/>
</dbReference>